<comment type="caution">
    <text evidence="1">The sequence shown here is derived from an EMBL/GenBank/DDBJ whole genome shotgun (WGS) entry which is preliminary data.</text>
</comment>
<name>A0ABW0ULL6_9ACTN</name>
<dbReference type="Proteomes" id="UP001596154">
    <property type="component" value="Unassembled WGS sequence"/>
</dbReference>
<reference evidence="2" key="1">
    <citation type="journal article" date="2019" name="Int. J. Syst. Evol. Microbiol.">
        <title>The Global Catalogue of Microorganisms (GCM) 10K type strain sequencing project: providing services to taxonomists for standard genome sequencing and annotation.</title>
        <authorList>
            <consortium name="The Broad Institute Genomics Platform"/>
            <consortium name="The Broad Institute Genome Sequencing Center for Infectious Disease"/>
            <person name="Wu L."/>
            <person name="Ma J."/>
        </authorList>
    </citation>
    <scope>NUCLEOTIDE SEQUENCE [LARGE SCALE GENOMIC DNA]</scope>
    <source>
        <strain evidence="2">CGMCC 4.7248</strain>
    </source>
</reference>
<protein>
    <submittedName>
        <fullName evidence="1">Uncharacterized protein</fullName>
    </submittedName>
</protein>
<dbReference type="RefSeq" id="WP_381017590.1">
    <property type="nucleotide sequence ID" value="NZ_JBHSNY010000002.1"/>
</dbReference>
<proteinExistence type="predicted"/>
<dbReference type="EMBL" id="JBHSNY010000002">
    <property type="protein sequence ID" value="MFC5633100.1"/>
    <property type="molecule type" value="Genomic_DNA"/>
</dbReference>
<evidence type="ECO:0000313" key="1">
    <source>
        <dbReference type="EMBL" id="MFC5633100.1"/>
    </source>
</evidence>
<sequence length="123" mass="14010">MARLIVDAEDVAVRLTWREGLVARCREVRVPLADVQAVRVEPDWWRGLRGVRLTGRCRPGRFCLGERRHAFGRDFAAVRAGVPVVLVDLWRPEPYARLAVSVPDAEQVAEELRRRAATSIREL</sequence>
<evidence type="ECO:0000313" key="2">
    <source>
        <dbReference type="Proteomes" id="UP001596154"/>
    </source>
</evidence>
<accession>A0ABW0ULL6</accession>
<keyword evidence="2" id="KW-1185">Reference proteome</keyword>
<gene>
    <name evidence="1" type="ORF">ACFPZJ_04690</name>
</gene>
<organism evidence="1 2">
    <name type="scientific">Streptomyces bullii</name>
    <dbReference type="NCBI Taxonomy" id="349910"/>
    <lineage>
        <taxon>Bacteria</taxon>
        <taxon>Bacillati</taxon>
        <taxon>Actinomycetota</taxon>
        <taxon>Actinomycetes</taxon>
        <taxon>Kitasatosporales</taxon>
        <taxon>Streptomycetaceae</taxon>
        <taxon>Streptomyces</taxon>
    </lineage>
</organism>